<dbReference type="EMBL" id="BAABRI010000005">
    <property type="protein sequence ID" value="GAA5481997.1"/>
    <property type="molecule type" value="Genomic_DNA"/>
</dbReference>
<dbReference type="InterPro" id="IPR036380">
    <property type="entry name" value="Isochorismatase-like_sf"/>
</dbReference>
<comment type="caution">
    <text evidence="2">The sequence shown here is derived from an EMBL/GenBank/DDBJ whole genome shotgun (WGS) entry which is preliminary data.</text>
</comment>
<name>A0ABP9UMS7_9BACT</name>
<dbReference type="Pfam" id="PF00857">
    <property type="entry name" value="Isochorismatase"/>
    <property type="match status" value="1"/>
</dbReference>
<organism evidence="2 3">
    <name type="scientific">Haloferula sargassicola</name>
    <dbReference type="NCBI Taxonomy" id="490096"/>
    <lineage>
        <taxon>Bacteria</taxon>
        <taxon>Pseudomonadati</taxon>
        <taxon>Verrucomicrobiota</taxon>
        <taxon>Verrucomicrobiia</taxon>
        <taxon>Verrucomicrobiales</taxon>
        <taxon>Verrucomicrobiaceae</taxon>
        <taxon>Haloferula</taxon>
    </lineage>
</organism>
<reference evidence="2 3" key="1">
    <citation type="submission" date="2024-02" db="EMBL/GenBank/DDBJ databases">
        <title>Haloferula sargassicola NBRC 104335.</title>
        <authorList>
            <person name="Ichikawa N."/>
            <person name="Katano-Makiyama Y."/>
            <person name="Hidaka K."/>
        </authorList>
    </citation>
    <scope>NUCLEOTIDE SEQUENCE [LARGE SCALE GENOMIC DNA]</scope>
    <source>
        <strain evidence="2 3">NBRC 104335</strain>
    </source>
</reference>
<feature type="domain" description="Isochorismatase-like" evidence="1">
    <location>
        <begin position="11"/>
        <end position="191"/>
    </location>
</feature>
<evidence type="ECO:0000313" key="2">
    <source>
        <dbReference type="EMBL" id="GAA5481997.1"/>
    </source>
</evidence>
<keyword evidence="3" id="KW-1185">Reference proteome</keyword>
<accession>A0ABP9UMS7</accession>
<dbReference type="InterPro" id="IPR000868">
    <property type="entry name" value="Isochorismatase-like_dom"/>
</dbReference>
<evidence type="ECO:0000259" key="1">
    <source>
        <dbReference type="Pfam" id="PF00857"/>
    </source>
</evidence>
<dbReference type="CDD" id="cd00431">
    <property type="entry name" value="cysteine_hydrolases"/>
    <property type="match status" value="1"/>
</dbReference>
<protein>
    <recommendedName>
        <fullName evidence="1">Isochorismatase-like domain-containing protein</fullName>
    </recommendedName>
</protein>
<evidence type="ECO:0000313" key="3">
    <source>
        <dbReference type="Proteomes" id="UP001476282"/>
    </source>
</evidence>
<gene>
    <name evidence="2" type="ORF">Hsar01_01212</name>
</gene>
<dbReference type="Gene3D" id="3.40.50.850">
    <property type="entry name" value="Isochorismatase-like"/>
    <property type="match status" value="1"/>
</dbReference>
<sequence length="215" mass="23261">MDPTEPRLSTSALLTIDMQNDFVLPGAPGCVAGTSEVVSQVSELVGVWRRAALPVIHVVRLYLPDGSNADLCRRARLAAGASIVRPATSGAELVTPLKIDPAQTLDPELLLSGKAQRLAEDEFVVYKPRWGAFFRTVLEDLLATLAVDTLVVCGCNFPNCPRATLYQASERDFRLIAVTDALSRLGPRDHADLTGIGIRLRSVSELEREMAPPSI</sequence>
<proteinExistence type="predicted"/>
<dbReference type="PANTHER" id="PTHR47044">
    <property type="entry name" value="OS02G0276400 PROTEIN"/>
    <property type="match status" value="1"/>
</dbReference>
<dbReference type="Proteomes" id="UP001476282">
    <property type="component" value="Unassembled WGS sequence"/>
</dbReference>
<dbReference type="SUPFAM" id="SSF52499">
    <property type="entry name" value="Isochorismatase-like hydrolases"/>
    <property type="match status" value="1"/>
</dbReference>
<dbReference type="RefSeq" id="WP_353566135.1">
    <property type="nucleotide sequence ID" value="NZ_BAABRI010000005.1"/>
</dbReference>